<evidence type="ECO:0000313" key="2">
    <source>
        <dbReference type="Proteomes" id="UP000257109"/>
    </source>
</evidence>
<dbReference type="Gene3D" id="3.30.70.270">
    <property type="match status" value="1"/>
</dbReference>
<comment type="caution">
    <text evidence="1">The sequence shown here is derived from an EMBL/GenBank/DDBJ whole genome shotgun (WGS) entry which is preliminary data.</text>
</comment>
<organism evidence="1 2">
    <name type="scientific">Mucuna pruriens</name>
    <name type="common">Velvet bean</name>
    <name type="synonym">Dolichos pruriens</name>
    <dbReference type="NCBI Taxonomy" id="157652"/>
    <lineage>
        <taxon>Eukaryota</taxon>
        <taxon>Viridiplantae</taxon>
        <taxon>Streptophyta</taxon>
        <taxon>Embryophyta</taxon>
        <taxon>Tracheophyta</taxon>
        <taxon>Spermatophyta</taxon>
        <taxon>Magnoliopsida</taxon>
        <taxon>eudicotyledons</taxon>
        <taxon>Gunneridae</taxon>
        <taxon>Pentapetalae</taxon>
        <taxon>rosids</taxon>
        <taxon>fabids</taxon>
        <taxon>Fabales</taxon>
        <taxon>Fabaceae</taxon>
        <taxon>Papilionoideae</taxon>
        <taxon>50 kb inversion clade</taxon>
        <taxon>NPAAA clade</taxon>
        <taxon>indigoferoid/millettioid clade</taxon>
        <taxon>Phaseoleae</taxon>
        <taxon>Mucuna</taxon>
    </lineage>
</organism>
<keyword evidence="2" id="KW-1185">Reference proteome</keyword>
<name>A0A371FE44_MUCPR</name>
<evidence type="ECO:0008006" key="3">
    <source>
        <dbReference type="Google" id="ProtNLM"/>
    </source>
</evidence>
<evidence type="ECO:0000313" key="1">
    <source>
        <dbReference type="EMBL" id="RDX76571.1"/>
    </source>
</evidence>
<dbReference type="InterPro" id="IPR043502">
    <property type="entry name" value="DNA/RNA_pol_sf"/>
</dbReference>
<dbReference type="Proteomes" id="UP000257109">
    <property type="component" value="Unassembled WGS sequence"/>
</dbReference>
<dbReference type="SUPFAM" id="SSF56672">
    <property type="entry name" value="DNA/RNA polymerases"/>
    <property type="match status" value="1"/>
</dbReference>
<dbReference type="STRING" id="157652.A0A371FE44"/>
<dbReference type="OrthoDB" id="532959at2759"/>
<dbReference type="Gene3D" id="3.10.10.10">
    <property type="entry name" value="HIV Type 1 Reverse Transcriptase, subunit A, domain 1"/>
    <property type="match status" value="1"/>
</dbReference>
<dbReference type="EMBL" id="QJKJ01009455">
    <property type="protein sequence ID" value="RDX76571.1"/>
    <property type="molecule type" value="Genomic_DNA"/>
</dbReference>
<dbReference type="AlphaFoldDB" id="A0A371FE44"/>
<dbReference type="CDD" id="cd01647">
    <property type="entry name" value="RT_LTR"/>
    <property type="match status" value="1"/>
</dbReference>
<feature type="non-terminal residue" evidence="1">
    <location>
        <position position="1"/>
    </location>
</feature>
<proteinExistence type="predicted"/>
<accession>A0A371FE44</accession>
<protein>
    <recommendedName>
        <fullName evidence="3">Reverse transcriptase domain-containing protein</fullName>
    </recommendedName>
</protein>
<reference evidence="1" key="1">
    <citation type="submission" date="2018-05" db="EMBL/GenBank/DDBJ databases">
        <title>Draft genome of Mucuna pruriens seed.</title>
        <authorList>
            <person name="Nnadi N.E."/>
            <person name="Vos R."/>
            <person name="Hasami M.H."/>
            <person name="Devisetty U.K."/>
            <person name="Aguiy J.C."/>
        </authorList>
    </citation>
    <scope>NUCLEOTIDE SEQUENCE [LARGE SCALE GENOMIC DNA]</scope>
    <source>
        <strain evidence="1">JCA_2017</strain>
    </source>
</reference>
<dbReference type="InterPro" id="IPR053134">
    <property type="entry name" value="RNA-dir_DNA_polymerase"/>
</dbReference>
<sequence>MLISHRKVKRVFLPKREPLFVILTNMLLHDFPYATIMPVGEDKLLKEFQDVFLKDLLYGLPPLQGIEHHIDLILGATLPNRASYRTNLEKTKEIQKHVAKLIEKGWVRESMSPCGMPIILVPKNDGTCRICTDCKAINNITVRYRHLISHLNYLLDELHGSKVFSKIDLESRYHQIKTKFGLYEWYVMPFRLTNAPSTFMRLMNHRSVCSVPERLLSLVLLLAHMESRLMRKGEGHPGLTKA</sequence>
<dbReference type="InterPro" id="IPR043128">
    <property type="entry name" value="Rev_trsase/Diguanyl_cyclase"/>
</dbReference>
<gene>
    <name evidence="1" type="ORF">CR513_43419</name>
</gene>
<dbReference type="PANTHER" id="PTHR24559">
    <property type="entry name" value="TRANSPOSON TY3-I GAG-POL POLYPROTEIN"/>
    <property type="match status" value="1"/>
</dbReference>
<dbReference type="PANTHER" id="PTHR24559:SF437">
    <property type="entry name" value="RNA-DIRECTED DNA POLYMERASE HOMOLOG"/>
    <property type="match status" value="1"/>
</dbReference>